<evidence type="ECO:0000259" key="9">
    <source>
        <dbReference type="PROSITE" id="PS50929"/>
    </source>
</evidence>
<dbReference type="PROSITE" id="PS50893">
    <property type="entry name" value="ABC_TRANSPORTER_2"/>
    <property type="match status" value="1"/>
</dbReference>
<organism evidence="10 11">
    <name type="scientific">Paenibacillus mendelii</name>
    <dbReference type="NCBI Taxonomy" id="206163"/>
    <lineage>
        <taxon>Bacteria</taxon>
        <taxon>Bacillati</taxon>
        <taxon>Bacillota</taxon>
        <taxon>Bacilli</taxon>
        <taxon>Bacillales</taxon>
        <taxon>Paenibacillaceae</taxon>
        <taxon>Paenibacillus</taxon>
    </lineage>
</organism>
<dbReference type="RefSeq" id="WP_204815843.1">
    <property type="nucleotide sequence ID" value="NZ_JANHOF010000001.1"/>
</dbReference>
<evidence type="ECO:0000256" key="5">
    <source>
        <dbReference type="ARBA" id="ARBA00022989"/>
    </source>
</evidence>
<evidence type="ECO:0000259" key="8">
    <source>
        <dbReference type="PROSITE" id="PS50893"/>
    </source>
</evidence>
<dbReference type="GO" id="GO:0005524">
    <property type="term" value="F:ATP binding"/>
    <property type="evidence" value="ECO:0007669"/>
    <property type="project" value="UniProtKB-KW"/>
</dbReference>
<dbReference type="Pfam" id="PF00664">
    <property type="entry name" value="ABC_membrane"/>
    <property type="match status" value="1"/>
</dbReference>
<evidence type="ECO:0000313" key="10">
    <source>
        <dbReference type="EMBL" id="MFC0394664.1"/>
    </source>
</evidence>
<evidence type="ECO:0000256" key="3">
    <source>
        <dbReference type="ARBA" id="ARBA00022741"/>
    </source>
</evidence>
<dbReference type="PANTHER" id="PTHR43394:SF1">
    <property type="entry name" value="ATP-BINDING CASSETTE SUB-FAMILY B MEMBER 10, MITOCHONDRIAL"/>
    <property type="match status" value="1"/>
</dbReference>
<keyword evidence="6 7" id="KW-0472">Membrane</keyword>
<evidence type="ECO:0000256" key="1">
    <source>
        <dbReference type="ARBA" id="ARBA00004651"/>
    </source>
</evidence>
<accession>A0ABV6JGU2</accession>
<reference evidence="10 11" key="1">
    <citation type="submission" date="2024-09" db="EMBL/GenBank/DDBJ databases">
        <authorList>
            <person name="Sun Q."/>
            <person name="Mori K."/>
        </authorList>
    </citation>
    <scope>NUCLEOTIDE SEQUENCE [LARGE SCALE GENOMIC DNA]</scope>
    <source>
        <strain evidence="10 11">CCM 4839</strain>
    </source>
</reference>
<feature type="domain" description="ABC transporter" evidence="8">
    <location>
        <begin position="341"/>
        <end position="576"/>
    </location>
</feature>
<feature type="domain" description="ABC transmembrane type-1" evidence="9">
    <location>
        <begin position="25"/>
        <end position="307"/>
    </location>
</feature>
<gene>
    <name evidence="10" type="ORF">ACFFJ8_25300</name>
</gene>
<comment type="caution">
    <text evidence="10">The sequence shown here is derived from an EMBL/GenBank/DDBJ whole genome shotgun (WGS) entry which is preliminary data.</text>
</comment>
<proteinExistence type="predicted"/>
<dbReference type="SUPFAM" id="SSF52540">
    <property type="entry name" value="P-loop containing nucleoside triphosphate hydrolases"/>
    <property type="match status" value="1"/>
</dbReference>
<dbReference type="InterPro" id="IPR036640">
    <property type="entry name" value="ABC1_TM_sf"/>
</dbReference>
<keyword evidence="3" id="KW-0547">Nucleotide-binding</keyword>
<evidence type="ECO:0000256" key="4">
    <source>
        <dbReference type="ARBA" id="ARBA00022840"/>
    </source>
</evidence>
<feature type="transmembrane region" description="Helical" evidence="7">
    <location>
        <begin position="61"/>
        <end position="85"/>
    </location>
</feature>
<dbReference type="InterPro" id="IPR039421">
    <property type="entry name" value="Type_1_exporter"/>
</dbReference>
<evidence type="ECO:0000313" key="11">
    <source>
        <dbReference type="Proteomes" id="UP001589818"/>
    </source>
</evidence>
<feature type="transmembrane region" description="Helical" evidence="7">
    <location>
        <begin position="148"/>
        <end position="179"/>
    </location>
</feature>
<dbReference type="SUPFAM" id="SSF90123">
    <property type="entry name" value="ABC transporter transmembrane region"/>
    <property type="match status" value="1"/>
</dbReference>
<keyword evidence="5 7" id="KW-1133">Transmembrane helix</keyword>
<comment type="subcellular location">
    <subcellularLocation>
        <location evidence="1">Cell membrane</location>
        <topology evidence="1">Multi-pass membrane protein</topology>
    </subcellularLocation>
</comment>
<dbReference type="InterPro" id="IPR003439">
    <property type="entry name" value="ABC_transporter-like_ATP-bd"/>
</dbReference>
<dbReference type="EMBL" id="JBHLVF010000041">
    <property type="protein sequence ID" value="MFC0394664.1"/>
    <property type="molecule type" value="Genomic_DNA"/>
</dbReference>
<dbReference type="InterPro" id="IPR003593">
    <property type="entry name" value="AAA+_ATPase"/>
</dbReference>
<feature type="transmembrane region" description="Helical" evidence="7">
    <location>
        <begin position="276"/>
        <end position="296"/>
    </location>
</feature>
<sequence>MFIRLDRAQFKFMYGYLYTHRAQLLLLLLFIFGNIALQIYSPLYIQRFLDSAQAGKAAAELLTIALFFLGLTVIRQLVTIVMQFITSDVTWKITNKVRLDLMRQCLNYDLSFHSRHTPGEMVERIDGDVGKLNNFLSAFALKMISNNLLIVCIVVVIFYINLYMGFVVLALSITGLVVLTRMGKFGSKTIRNYMADSADTVGFIDERIAGREDIRAFKAETYTLHSYYAKLKSLYRTRKQTGFRIGIVINTGEVMLALVLAVTLLSMGLLHLHNKAMSIGTIFLIYYYITILLIPLKSMVAEISDLQYVHAALLRMNELLDYTGKVDTSGRAHLMDPAISIQFDHVSFRYDDDQHQVLRNVSFQIPANKTVGLLGKTGSGKSTLARLLFRMCDPQEGAIRINGTDSREYALDSFRASIGIVSQSIELFAGSLRDNITMYKDHITDEQIVQIIDRLGLCDWFRSMADGLDTRIERDGSNLSGGEAQLIAFTRVFLCNPRILILDEATSRIDPITERRIEKAIAVLMKNRTCIIIAHRLSTVRNTDYTLVLQEGSVLEFDETGCLAHNPSSAYSRMIREGGSELYA</sequence>
<keyword evidence="11" id="KW-1185">Reference proteome</keyword>
<evidence type="ECO:0000256" key="7">
    <source>
        <dbReference type="SAM" id="Phobius"/>
    </source>
</evidence>
<dbReference type="Pfam" id="PF00005">
    <property type="entry name" value="ABC_tran"/>
    <property type="match status" value="1"/>
</dbReference>
<keyword evidence="2 7" id="KW-0812">Transmembrane</keyword>
<evidence type="ECO:0000256" key="6">
    <source>
        <dbReference type="ARBA" id="ARBA00023136"/>
    </source>
</evidence>
<keyword evidence="4 10" id="KW-0067">ATP-binding</keyword>
<dbReference type="Proteomes" id="UP001589818">
    <property type="component" value="Unassembled WGS sequence"/>
</dbReference>
<dbReference type="InterPro" id="IPR027417">
    <property type="entry name" value="P-loop_NTPase"/>
</dbReference>
<dbReference type="PANTHER" id="PTHR43394">
    <property type="entry name" value="ATP-DEPENDENT PERMEASE MDL1, MITOCHONDRIAL"/>
    <property type="match status" value="1"/>
</dbReference>
<feature type="transmembrane region" description="Helical" evidence="7">
    <location>
        <begin position="245"/>
        <end position="270"/>
    </location>
</feature>
<dbReference type="SMART" id="SM00382">
    <property type="entry name" value="AAA"/>
    <property type="match status" value="1"/>
</dbReference>
<dbReference type="InterPro" id="IPR011527">
    <property type="entry name" value="ABC1_TM_dom"/>
</dbReference>
<feature type="transmembrane region" description="Helical" evidence="7">
    <location>
        <begin position="20"/>
        <end position="40"/>
    </location>
</feature>
<protein>
    <submittedName>
        <fullName evidence="10">ABC transporter ATP-binding protein</fullName>
    </submittedName>
</protein>
<dbReference type="PROSITE" id="PS50929">
    <property type="entry name" value="ABC_TM1F"/>
    <property type="match status" value="1"/>
</dbReference>
<dbReference type="CDD" id="cd07346">
    <property type="entry name" value="ABC_6TM_exporters"/>
    <property type="match status" value="1"/>
</dbReference>
<dbReference type="Gene3D" id="3.40.50.300">
    <property type="entry name" value="P-loop containing nucleotide triphosphate hydrolases"/>
    <property type="match status" value="1"/>
</dbReference>
<dbReference type="Gene3D" id="1.20.1560.10">
    <property type="entry name" value="ABC transporter type 1, transmembrane domain"/>
    <property type="match status" value="1"/>
</dbReference>
<name>A0ABV6JGU2_9BACL</name>
<evidence type="ECO:0000256" key="2">
    <source>
        <dbReference type="ARBA" id="ARBA00022692"/>
    </source>
</evidence>